<sequence length="508" mass="57261">MKKLIAVMLIIVLTLSLAACGGKKKVEETKGENADSKEKSGTIEEKVEDKDELEPVTLKFTYPGSHQQDEEKVEEAINEYLKDKINASIDIEPIDWSAFEEKTSLMMATGDNLDMIFTASWMTYYTDVAKKAYVPLNDLIEKYAPKTKELLNPALFEGPKVDGVIYGLSTNKETAGATGLFFRKDLVEKYKFDISKIKSIDDFETVLEPMLETIKKNEPGIYPYYSNGYNSLVSFYQPLSIGGGDTPGYYNPDSGKIEYTQESEEKVLLYDLAYKWANMGYINEDAVTAEEWVPNMFCTWMPYKPGKDAEMSAQLGVELVGEVIGDPYTTTCEVTGSMIAISRNSKNPERCMMFLELLNTDKYLNNLLNYGIEDVHYLKVKDNVIDFPEGVTASTSNYYPSSQWMFQNQFLNYLRVGEAEDKWEQYDAFNKSAVVSPLLGFAFDATPVKSEIAACKNIREEFEKALVSGVLDPAVAVPEYLEKLKANGSEKIVAEKQRQIDAFKAKNK</sequence>
<feature type="region of interest" description="Disordered" evidence="1">
    <location>
        <begin position="26"/>
        <end position="50"/>
    </location>
</feature>
<dbReference type="InterPro" id="IPR050490">
    <property type="entry name" value="Bact_solute-bd_prot1"/>
</dbReference>
<feature type="signal peptide" evidence="2">
    <location>
        <begin position="1"/>
        <end position="18"/>
    </location>
</feature>
<dbReference type="RefSeq" id="WP_281819624.1">
    <property type="nucleotide sequence ID" value="NZ_BRLB01000028.1"/>
</dbReference>
<comment type="caution">
    <text evidence="4">The sequence shown here is derived from an EMBL/GenBank/DDBJ whole genome shotgun (WGS) entry which is preliminary data.</text>
</comment>
<gene>
    <name evidence="4" type="ORF">SH1V18_46670</name>
</gene>
<keyword evidence="2" id="KW-0732">Signal</keyword>
<dbReference type="PROSITE" id="PS51257">
    <property type="entry name" value="PROKAR_LIPOPROTEIN"/>
    <property type="match status" value="1"/>
</dbReference>
<feature type="domain" description="DUF3502" evidence="3">
    <location>
        <begin position="437"/>
        <end position="505"/>
    </location>
</feature>
<keyword evidence="5" id="KW-1185">Reference proteome</keyword>
<evidence type="ECO:0000259" key="3">
    <source>
        <dbReference type="Pfam" id="PF12010"/>
    </source>
</evidence>
<dbReference type="PANTHER" id="PTHR43649:SF17">
    <property type="entry name" value="ABC TRANSPORTER SOLUTE BINDING PROTEIN-SUGAR TRANSPORT"/>
    <property type="match status" value="1"/>
</dbReference>
<evidence type="ECO:0000313" key="5">
    <source>
        <dbReference type="Proteomes" id="UP001144256"/>
    </source>
</evidence>
<dbReference type="EMBL" id="BRLB01000028">
    <property type="protein sequence ID" value="GKX32187.1"/>
    <property type="molecule type" value="Genomic_DNA"/>
</dbReference>
<evidence type="ECO:0000256" key="1">
    <source>
        <dbReference type="SAM" id="MobiDB-lite"/>
    </source>
</evidence>
<dbReference type="InterPro" id="IPR006059">
    <property type="entry name" value="SBP"/>
</dbReference>
<feature type="compositionally biased region" description="Basic and acidic residues" evidence="1">
    <location>
        <begin position="26"/>
        <end position="49"/>
    </location>
</feature>
<dbReference type="InterPro" id="IPR022627">
    <property type="entry name" value="DUF3502"/>
</dbReference>
<dbReference type="Gene3D" id="3.40.190.10">
    <property type="entry name" value="Periplasmic binding protein-like II"/>
    <property type="match status" value="1"/>
</dbReference>
<evidence type="ECO:0000256" key="2">
    <source>
        <dbReference type="SAM" id="SignalP"/>
    </source>
</evidence>
<feature type="chain" id="PRO_5040850415" evidence="2">
    <location>
        <begin position="19"/>
        <end position="508"/>
    </location>
</feature>
<dbReference type="AlphaFoldDB" id="A0A9W5YET3"/>
<proteinExistence type="predicted"/>
<dbReference type="Proteomes" id="UP001144256">
    <property type="component" value="Unassembled WGS sequence"/>
</dbReference>
<evidence type="ECO:0000313" key="4">
    <source>
        <dbReference type="EMBL" id="GKX32187.1"/>
    </source>
</evidence>
<dbReference type="Pfam" id="PF12010">
    <property type="entry name" value="DUF3502"/>
    <property type="match status" value="1"/>
</dbReference>
<dbReference type="PANTHER" id="PTHR43649">
    <property type="entry name" value="ARABINOSE-BINDING PROTEIN-RELATED"/>
    <property type="match status" value="1"/>
</dbReference>
<accession>A0A9W5YET3</accession>
<dbReference type="Pfam" id="PF01547">
    <property type="entry name" value="SBP_bac_1"/>
    <property type="match status" value="1"/>
</dbReference>
<protein>
    <submittedName>
        <fullName evidence="4">ABC transporter substrate-binding protein</fullName>
    </submittedName>
</protein>
<organism evidence="4 5">
    <name type="scientific">Vallitalea longa</name>
    <dbReference type="NCBI Taxonomy" id="2936439"/>
    <lineage>
        <taxon>Bacteria</taxon>
        <taxon>Bacillati</taxon>
        <taxon>Bacillota</taxon>
        <taxon>Clostridia</taxon>
        <taxon>Lachnospirales</taxon>
        <taxon>Vallitaleaceae</taxon>
        <taxon>Vallitalea</taxon>
    </lineage>
</organism>
<reference evidence="4" key="1">
    <citation type="submission" date="2022-06" db="EMBL/GenBank/DDBJ databases">
        <title>Vallitalea longa sp. nov., an anaerobic bacterium isolated from marine sediment.</title>
        <authorList>
            <person name="Hirano S."/>
            <person name="Terahara T."/>
            <person name="Mori K."/>
            <person name="Hamada M."/>
            <person name="Matsumoto R."/>
            <person name="Kobayashi T."/>
        </authorList>
    </citation>
    <scope>NUCLEOTIDE SEQUENCE</scope>
    <source>
        <strain evidence="4">SH18-1</strain>
    </source>
</reference>
<name>A0A9W5YET3_9FIRM</name>
<dbReference type="SUPFAM" id="SSF53850">
    <property type="entry name" value="Periplasmic binding protein-like II"/>
    <property type="match status" value="1"/>
</dbReference>